<comment type="caution">
    <text evidence="1">The sequence shown here is derived from an EMBL/GenBank/DDBJ whole genome shotgun (WGS) entry which is preliminary data.</text>
</comment>
<evidence type="ECO:0000313" key="1">
    <source>
        <dbReference type="EMBL" id="MBE3636678.1"/>
    </source>
</evidence>
<evidence type="ECO:0000313" key="2">
    <source>
        <dbReference type="Proteomes" id="UP000609121"/>
    </source>
</evidence>
<protein>
    <submittedName>
        <fullName evidence="1">Uncharacterized protein</fullName>
    </submittedName>
</protein>
<gene>
    <name evidence="1" type="ORF">ICN82_00500</name>
</gene>
<sequence>MFIFLLLLIGVLAWMAVTFRSRRAVKDCRWRENRTLDSAEGRYFICMNCGAETRRRDGTAPEHCLMPGGRG</sequence>
<reference evidence="1" key="1">
    <citation type="submission" date="2020-09" db="EMBL/GenBank/DDBJ databases">
        <title>A novel bacterium of genus Mangrovicoccus, isolated from South China Sea.</title>
        <authorList>
            <person name="Huang H."/>
            <person name="Mo K."/>
            <person name="Hu Y."/>
        </authorList>
    </citation>
    <scope>NUCLEOTIDE SEQUENCE</scope>
    <source>
        <strain evidence="1">HB182678</strain>
    </source>
</reference>
<organism evidence="1 2">
    <name type="scientific">Mangrovicoccus algicola</name>
    <dbReference type="NCBI Taxonomy" id="2771008"/>
    <lineage>
        <taxon>Bacteria</taxon>
        <taxon>Pseudomonadati</taxon>
        <taxon>Pseudomonadota</taxon>
        <taxon>Alphaproteobacteria</taxon>
        <taxon>Rhodobacterales</taxon>
        <taxon>Paracoccaceae</taxon>
        <taxon>Mangrovicoccus</taxon>
    </lineage>
</organism>
<dbReference type="EMBL" id="JACVXA010000001">
    <property type="protein sequence ID" value="MBE3636678.1"/>
    <property type="molecule type" value="Genomic_DNA"/>
</dbReference>
<dbReference type="RefSeq" id="WP_193178861.1">
    <property type="nucleotide sequence ID" value="NZ_JACVXA010000001.1"/>
</dbReference>
<keyword evidence="2" id="KW-1185">Reference proteome</keyword>
<dbReference type="AlphaFoldDB" id="A0A8J6YP25"/>
<accession>A0A8J6YP25</accession>
<proteinExistence type="predicted"/>
<name>A0A8J6YP25_9RHOB</name>
<dbReference type="Proteomes" id="UP000609121">
    <property type="component" value="Unassembled WGS sequence"/>
</dbReference>